<accession>A0AC60PW06</accession>
<protein>
    <submittedName>
        <fullName evidence="1">Uncharacterized protein</fullName>
    </submittedName>
</protein>
<keyword evidence="2" id="KW-1185">Reference proteome</keyword>
<gene>
    <name evidence="1" type="ORF">HPB47_027852</name>
</gene>
<sequence length="352" mass="39066">MKKAPRLPDDGTIARPSVDTAASGWRRLEEKLIEFRRTTVAEPAIDSALQKAQPGQSSTSESAFGRAQRAESTDFQSYRCTVRLSDAPISSGRTEQPTQSQAAESSNDPKNLGKLPQAQDTLSVVHIFAHPGPIPSSHASASEVFGDPTGKNLSLKHHLRLPAFGPFPPNYASDAHGPTFTKPDVTQFFCDFEEHQCGMRNQKNIPGHFNRHYLAVHAEPVRYNVARIITPYLPGYPRAKACLSFSYVIYGGGASRIEVIAQDTVNHHLFRLKQDGPEWRNIQYTMDVRQDVRFFIEAYTTRHGEGPLDERELAAGVGPRDVGTGQLLPSETLLRHRTSTELPQPYPRKAIT</sequence>
<name>A0AC60PW06_IXOPE</name>
<evidence type="ECO:0000313" key="2">
    <source>
        <dbReference type="Proteomes" id="UP000805193"/>
    </source>
</evidence>
<dbReference type="Proteomes" id="UP000805193">
    <property type="component" value="Unassembled WGS sequence"/>
</dbReference>
<reference evidence="1 2" key="1">
    <citation type="journal article" date="2020" name="Cell">
        <title>Large-Scale Comparative Analyses of Tick Genomes Elucidate Their Genetic Diversity and Vector Capacities.</title>
        <authorList>
            <consortium name="Tick Genome and Microbiome Consortium (TIGMIC)"/>
            <person name="Jia N."/>
            <person name="Wang J."/>
            <person name="Shi W."/>
            <person name="Du L."/>
            <person name="Sun Y."/>
            <person name="Zhan W."/>
            <person name="Jiang J.F."/>
            <person name="Wang Q."/>
            <person name="Zhang B."/>
            <person name="Ji P."/>
            <person name="Bell-Sakyi L."/>
            <person name="Cui X.M."/>
            <person name="Yuan T.T."/>
            <person name="Jiang B.G."/>
            <person name="Yang W.F."/>
            <person name="Lam T.T."/>
            <person name="Chang Q.C."/>
            <person name="Ding S.J."/>
            <person name="Wang X.J."/>
            <person name="Zhu J.G."/>
            <person name="Ruan X.D."/>
            <person name="Zhao L."/>
            <person name="Wei J.T."/>
            <person name="Ye R.Z."/>
            <person name="Que T.C."/>
            <person name="Du C.H."/>
            <person name="Zhou Y.H."/>
            <person name="Cheng J.X."/>
            <person name="Dai P.F."/>
            <person name="Guo W.B."/>
            <person name="Han X.H."/>
            <person name="Huang E.J."/>
            <person name="Li L.F."/>
            <person name="Wei W."/>
            <person name="Gao Y.C."/>
            <person name="Liu J.Z."/>
            <person name="Shao H.Z."/>
            <person name="Wang X."/>
            <person name="Wang C.C."/>
            <person name="Yang T.C."/>
            <person name="Huo Q.B."/>
            <person name="Li W."/>
            <person name="Chen H.Y."/>
            <person name="Chen S.E."/>
            <person name="Zhou L.G."/>
            <person name="Ni X.B."/>
            <person name="Tian J.H."/>
            <person name="Sheng Y."/>
            <person name="Liu T."/>
            <person name="Pan Y.S."/>
            <person name="Xia L.Y."/>
            <person name="Li J."/>
            <person name="Zhao F."/>
            <person name="Cao W.C."/>
        </authorList>
    </citation>
    <scope>NUCLEOTIDE SEQUENCE [LARGE SCALE GENOMIC DNA]</scope>
    <source>
        <strain evidence="1">Iper-2018</strain>
    </source>
</reference>
<evidence type="ECO:0000313" key="1">
    <source>
        <dbReference type="EMBL" id="KAG0424949.1"/>
    </source>
</evidence>
<proteinExistence type="predicted"/>
<organism evidence="1 2">
    <name type="scientific">Ixodes persulcatus</name>
    <name type="common">Taiga tick</name>
    <dbReference type="NCBI Taxonomy" id="34615"/>
    <lineage>
        <taxon>Eukaryota</taxon>
        <taxon>Metazoa</taxon>
        <taxon>Ecdysozoa</taxon>
        <taxon>Arthropoda</taxon>
        <taxon>Chelicerata</taxon>
        <taxon>Arachnida</taxon>
        <taxon>Acari</taxon>
        <taxon>Parasitiformes</taxon>
        <taxon>Ixodida</taxon>
        <taxon>Ixodoidea</taxon>
        <taxon>Ixodidae</taxon>
        <taxon>Ixodinae</taxon>
        <taxon>Ixodes</taxon>
    </lineage>
</organism>
<dbReference type="EMBL" id="JABSTQ010009915">
    <property type="protein sequence ID" value="KAG0424949.1"/>
    <property type="molecule type" value="Genomic_DNA"/>
</dbReference>
<comment type="caution">
    <text evidence="1">The sequence shown here is derived from an EMBL/GenBank/DDBJ whole genome shotgun (WGS) entry which is preliminary data.</text>
</comment>